<sequence>MDFDTHYFFELFSYSDFWQATLVVIALSVASWVGGNILGLILALAKQSHFLFLRALAKVYIWFFRSLPLLVLIILIYNLPQFFTSTSDLLSSPFISGLIAMVLCESAFIAEIYRGGLMSVHKGQLEAAKSLNINYAGIQKRIIIPQAMRIALPALANEFIVIVKLTSLVSVISLGEILLVGQRLYTQNFKVIETLLAVSCYYIFIVTVFDRLVTALEKWLDTSGRKARGLSDHELALLQAQPPAPAPQSARKYASDKHRVTLALEGICKRYGNKPVLKNINLAIKKGEVIAIIGPSGSGKTSLIRTMNGLESLDAGKILLDDQPFLHPTDNGRPTQHYYQQAEKIGMVFQGFYLFPHMTALENVMFAPLYHHTGAKDDILAQGLTLLKKVGLLEHAHKYPHQLSGGQQQRVAIARALAMTPSIMLFDEPTSALDPELVGDVLKVIEDLANEGMTMVIVTHEMSFAFKISDRIVFMEEGEILAVGSPNDILHSTDERLVKFLHNQKSALTTLAL</sequence>
<evidence type="ECO:0000256" key="9">
    <source>
        <dbReference type="ARBA" id="ARBA00022741"/>
    </source>
</evidence>
<dbReference type="PROSITE" id="PS50893">
    <property type="entry name" value="ABC_TRANSPORTER_2"/>
    <property type="match status" value="1"/>
</dbReference>
<gene>
    <name evidence="17" type="ORF">SAMN02982996_00398</name>
</gene>
<feature type="domain" description="ABC transporter" evidence="15">
    <location>
        <begin position="262"/>
        <end position="502"/>
    </location>
</feature>
<dbReference type="InterPro" id="IPR000515">
    <property type="entry name" value="MetI-like"/>
</dbReference>
<dbReference type="Pfam" id="PF00005">
    <property type="entry name" value="ABC_tran"/>
    <property type="match status" value="1"/>
</dbReference>
<dbReference type="PANTHER" id="PTHR43166:SF4">
    <property type="entry name" value="PHOSPHONATES IMPORT ATP-BINDING PROTEIN PHNC"/>
    <property type="match status" value="1"/>
</dbReference>
<dbReference type="NCBIfam" id="TIGR01726">
    <property type="entry name" value="HEQRo_perm_3TM"/>
    <property type="match status" value="1"/>
</dbReference>
<keyword evidence="7" id="KW-0997">Cell inner membrane</keyword>
<dbReference type="InterPro" id="IPR017871">
    <property type="entry name" value="ABC_transporter-like_CS"/>
</dbReference>
<evidence type="ECO:0000256" key="12">
    <source>
        <dbReference type="ARBA" id="ARBA00022989"/>
    </source>
</evidence>
<accession>A0A1H3WC70</accession>
<dbReference type="InterPro" id="IPR035906">
    <property type="entry name" value="MetI-like_sf"/>
</dbReference>
<evidence type="ECO:0000259" key="16">
    <source>
        <dbReference type="PROSITE" id="PS50928"/>
    </source>
</evidence>
<dbReference type="SMART" id="SM00382">
    <property type="entry name" value="AAA"/>
    <property type="match status" value="1"/>
</dbReference>
<evidence type="ECO:0000313" key="18">
    <source>
        <dbReference type="Proteomes" id="UP000187280"/>
    </source>
</evidence>
<feature type="transmembrane region" description="Helical" evidence="14">
    <location>
        <begin position="195"/>
        <end position="216"/>
    </location>
</feature>
<dbReference type="RefSeq" id="WP_026742872.1">
    <property type="nucleotide sequence ID" value="NZ_FNQS01000001.1"/>
</dbReference>
<dbReference type="InterPro" id="IPR050086">
    <property type="entry name" value="MetN_ABC_transporter-like"/>
</dbReference>
<dbReference type="CDD" id="cd03262">
    <property type="entry name" value="ABC_HisP_GlnQ"/>
    <property type="match status" value="1"/>
</dbReference>
<keyword evidence="10" id="KW-0067">ATP-binding</keyword>
<dbReference type="eggNOG" id="COG0765">
    <property type="taxonomic scope" value="Bacteria"/>
</dbReference>
<comment type="similarity">
    <text evidence="3">Belongs to the ABC transporter superfamily.</text>
</comment>
<evidence type="ECO:0000259" key="15">
    <source>
        <dbReference type="PROSITE" id="PS50893"/>
    </source>
</evidence>
<dbReference type="PROSITE" id="PS00211">
    <property type="entry name" value="ABC_TRANSPORTER_1"/>
    <property type="match status" value="1"/>
</dbReference>
<dbReference type="PROSITE" id="PS50928">
    <property type="entry name" value="ABC_TM1"/>
    <property type="match status" value="1"/>
</dbReference>
<dbReference type="SUPFAM" id="SSF52540">
    <property type="entry name" value="P-loop containing nucleoside triphosphate hydrolases"/>
    <property type="match status" value="1"/>
</dbReference>
<dbReference type="Gene3D" id="3.40.50.300">
    <property type="entry name" value="P-loop containing nucleotide triphosphate hydrolases"/>
    <property type="match status" value="1"/>
</dbReference>
<dbReference type="GO" id="GO:0005524">
    <property type="term" value="F:ATP binding"/>
    <property type="evidence" value="ECO:0007669"/>
    <property type="project" value="UniProtKB-KW"/>
</dbReference>
<dbReference type="GO" id="GO:0043190">
    <property type="term" value="C:ATP-binding cassette (ABC) transporter complex"/>
    <property type="evidence" value="ECO:0007669"/>
    <property type="project" value="InterPro"/>
</dbReference>
<dbReference type="SUPFAM" id="SSF161098">
    <property type="entry name" value="MetI-like"/>
    <property type="match status" value="1"/>
</dbReference>
<dbReference type="EMBL" id="FNQS01000001">
    <property type="protein sequence ID" value="SDZ83858.1"/>
    <property type="molecule type" value="Genomic_DNA"/>
</dbReference>
<keyword evidence="13 14" id="KW-0472">Membrane</keyword>
<keyword evidence="9" id="KW-0547">Nucleotide-binding</keyword>
<evidence type="ECO:0000256" key="13">
    <source>
        <dbReference type="ARBA" id="ARBA00023136"/>
    </source>
</evidence>
<evidence type="ECO:0000256" key="10">
    <source>
        <dbReference type="ARBA" id="ARBA00022840"/>
    </source>
</evidence>
<keyword evidence="11" id="KW-0029">Amino-acid transport</keyword>
<evidence type="ECO:0000256" key="1">
    <source>
        <dbReference type="ARBA" id="ARBA00004417"/>
    </source>
</evidence>
<feature type="transmembrane region" description="Helical" evidence="14">
    <location>
        <begin position="57"/>
        <end position="77"/>
    </location>
</feature>
<feature type="domain" description="ABC transmembrane type-1" evidence="16">
    <location>
        <begin position="21"/>
        <end position="213"/>
    </location>
</feature>
<evidence type="ECO:0000256" key="7">
    <source>
        <dbReference type="ARBA" id="ARBA00022519"/>
    </source>
</evidence>
<reference evidence="17 18" key="1">
    <citation type="submission" date="2016-10" db="EMBL/GenBank/DDBJ databases">
        <authorList>
            <person name="de Groot N.N."/>
        </authorList>
    </citation>
    <scope>NUCLEOTIDE SEQUENCE [LARGE SCALE GENOMIC DNA]</scope>
    <source>
        <strain evidence="17 18">ATCC 29281</strain>
    </source>
</reference>
<evidence type="ECO:0000256" key="14">
    <source>
        <dbReference type="RuleBase" id="RU363032"/>
    </source>
</evidence>
<dbReference type="GO" id="GO:0016887">
    <property type="term" value="F:ATP hydrolysis activity"/>
    <property type="evidence" value="ECO:0007669"/>
    <property type="project" value="InterPro"/>
</dbReference>
<evidence type="ECO:0000256" key="6">
    <source>
        <dbReference type="ARBA" id="ARBA00022475"/>
    </source>
</evidence>
<dbReference type="InterPro" id="IPR010065">
    <property type="entry name" value="AA_ABC_transptr_permease_3TM"/>
</dbReference>
<proteinExistence type="inferred from homology"/>
<keyword evidence="18" id="KW-1185">Reference proteome</keyword>
<protein>
    <submittedName>
        <fullName evidence="17">Polar amino acid transport system permease protein</fullName>
    </submittedName>
</protein>
<evidence type="ECO:0000313" key="17">
    <source>
        <dbReference type="EMBL" id="SDZ83858.1"/>
    </source>
</evidence>
<evidence type="ECO:0000256" key="2">
    <source>
        <dbReference type="ARBA" id="ARBA00004429"/>
    </source>
</evidence>
<evidence type="ECO:0000256" key="5">
    <source>
        <dbReference type="ARBA" id="ARBA00022448"/>
    </source>
</evidence>
<feature type="transmembrane region" description="Helical" evidence="14">
    <location>
        <begin position="20"/>
        <end position="45"/>
    </location>
</feature>
<evidence type="ECO:0000256" key="11">
    <source>
        <dbReference type="ARBA" id="ARBA00022970"/>
    </source>
</evidence>
<dbReference type="GeneID" id="97766323"/>
<dbReference type="PANTHER" id="PTHR43166">
    <property type="entry name" value="AMINO ACID IMPORT ATP-BINDING PROTEIN"/>
    <property type="match status" value="1"/>
</dbReference>
<dbReference type="AlphaFoldDB" id="A0A1H3WC70"/>
<dbReference type="STRING" id="71657.SAMN02982996_00398"/>
<comment type="similarity">
    <text evidence="4">Belongs to the binding-protein-dependent transport system permease family. HisMQ subfamily.</text>
</comment>
<dbReference type="Pfam" id="PF00528">
    <property type="entry name" value="BPD_transp_1"/>
    <property type="match status" value="1"/>
</dbReference>
<dbReference type="GO" id="GO:0022857">
    <property type="term" value="F:transmembrane transporter activity"/>
    <property type="evidence" value="ECO:0007669"/>
    <property type="project" value="InterPro"/>
</dbReference>
<dbReference type="InterPro" id="IPR027417">
    <property type="entry name" value="P-loop_NTPase"/>
</dbReference>
<keyword evidence="12 14" id="KW-1133">Transmembrane helix</keyword>
<evidence type="ECO:0000256" key="4">
    <source>
        <dbReference type="ARBA" id="ARBA00010072"/>
    </source>
</evidence>
<dbReference type="InterPro" id="IPR003593">
    <property type="entry name" value="AAA+_ATPase"/>
</dbReference>
<feature type="transmembrane region" description="Helical" evidence="14">
    <location>
        <begin position="150"/>
        <end position="175"/>
    </location>
</feature>
<name>A0A1H3WC70_9GAMM</name>
<dbReference type="Gene3D" id="1.10.3720.10">
    <property type="entry name" value="MetI-like"/>
    <property type="match status" value="1"/>
</dbReference>
<keyword evidence="5 14" id="KW-0813">Transport</keyword>
<evidence type="ECO:0000256" key="3">
    <source>
        <dbReference type="ARBA" id="ARBA00005417"/>
    </source>
</evidence>
<dbReference type="Proteomes" id="UP000187280">
    <property type="component" value="Unassembled WGS sequence"/>
</dbReference>
<evidence type="ECO:0000256" key="8">
    <source>
        <dbReference type="ARBA" id="ARBA00022692"/>
    </source>
</evidence>
<dbReference type="InterPro" id="IPR003439">
    <property type="entry name" value="ABC_transporter-like_ATP-bd"/>
</dbReference>
<dbReference type="CDD" id="cd06261">
    <property type="entry name" value="TM_PBP2"/>
    <property type="match status" value="1"/>
</dbReference>
<keyword evidence="6" id="KW-1003">Cell membrane</keyword>
<dbReference type="eggNOG" id="COG1126">
    <property type="taxonomic scope" value="Bacteria"/>
</dbReference>
<organism evidence="17 18">
    <name type="scientific">Lonsdalea quercina</name>
    <dbReference type="NCBI Taxonomy" id="71657"/>
    <lineage>
        <taxon>Bacteria</taxon>
        <taxon>Pseudomonadati</taxon>
        <taxon>Pseudomonadota</taxon>
        <taxon>Gammaproteobacteria</taxon>
        <taxon>Enterobacterales</taxon>
        <taxon>Pectobacteriaceae</taxon>
        <taxon>Lonsdalea</taxon>
    </lineage>
</organism>
<comment type="subcellular location">
    <subcellularLocation>
        <location evidence="2">Cell inner membrane</location>
        <topology evidence="2">Multi-pass membrane protein</topology>
    </subcellularLocation>
    <subcellularLocation>
        <location evidence="1">Cell inner membrane</location>
        <topology evidence="1">Peripheral membrane protein</topology>
    </subcellularLocation>
    <subcellularLocation>
        <location evidence="14">Cell membrane</location>
        <topology evidence="14">Multi-pass membrane protein</topology>
    </subcellularLocation>
</comment>
<dbReference type="GO" id="GO:0006865">
    <property type="term" value="P:amino acid transport"/>
    <property type="evidence" value="ECO:0007669"/>
    <property type="project" value="UniProtKB-KW"/>
</dbReference>
<keyword evidence="8 14" id="KW-0812">Transmembrane</keyword>